<dbReference type="Gene3D" id="3.20.20.80">
    <property type="entry name" value="Glycosidases"/>
    <property type="match status" value="1"/>
</dbReference>
<feature type="domain" description="Glycoside hydrolase family 42 N-terminal" evidence="4">
    <location>
        <begin position="222"/>
        <end position="523"/>
    </location>
</feature>
<dbReference type="PANTHER" id="PTHR36447">
    <property type="entry name" value="BETA-GALACTOSIDASE GANA"/>
    <property type="match status" value="1"/>
</dbReference>
<dbReference type="AlphaFoldDB" id="D5ELQ0"/>
<evidence type="ECO:0000313" key="6">
    <source>
        <dbReference type="Proteomes" id="UP000000925"/>
    </source>
</evidence>
<dbReference type="GO" id="GO:0009341">
    <property type="term" value="C:beta-galactosidase complex"/>
    <property type="evidence" value="ECO:0007669"/>
    <property type="project" value="InterPro"/>
</dbReference>
<evidence type="ECO:0000259" key="4">
    <source>
        <dbReference type="Pfam" id="PF02449"/>
    </source>
</evidence>
<protein>
    <recommendedName>
        <fullName evidence="4">Glycoside hydrolase family 42 N-terminal domain-containing protein</fullName>
    </recommendedName>
</protein>
<reference evidence="5 6" key="1">
    <citation type="journal article" date="2010" name="Stand. Genomic Sci.">
        <title>Complete genome sequence of Coraliomargarita akajimensis type strain (04OKA010-24).</title>
        <authorList>
            <person name="Mavromatis K."/>
            <person name="Abt B."/>
            <person name="Brambilla E."/>
            <person name="Lapidus A."/>
            <person name="Copeland A."/>
            <person name="Deshpande S."/>
            <person name="Nolan M."/>
            <person name="Lucas S."/>
            <person name="Tice H."/>
            <person name="Cheng J.F."/>
            <person name="Han C."/>
            <person name="Detter J.C."/>
            <person name="Woyke T."/>
            <person name="Goodwin L."/>
            <person name="Pitluck S."/>
            <person name="Held B."/>
            <person name="Brettin T."/>
            <person name="Tapia R."/>
            <person name="Ivanova N."/>
            <person name="Mikhailova N."/>
            <person name="Pati A."/>
            <person name="Liolios K."/>
            <person name="Chen A."/>
            <person name="Palaniappan K."/>
            <person name="Land M."/>
            <person name="Hauser L."/>
            <person name="Chang Y.J."/>
            <person name="Jeffries C.D."/>
            <person name="Rohde M."/>
            <person name="Goker M."/>
            <person name="Bristow J."/>
            <person name="Eisen J.A."/>
            <person name="Markowitz V."/>
            <person name="Hugenholtz P."/>
            <person name="Klenk H.P."/>
            <person name="Kyrpides N.C."/>
        </authorList>
    </citation>
    <scope>NUCLEOTIDE SEQUENCE [LARGE SCALE GENOMIC DNA]</scope>
    <source>
        <strain evidence="6">DSM 45221 / IAM 15411 / JCM 23193 / KCTC 12865</strain>
    </source>
</reference>
<dbReference type="GO" id="GO:0004565">
    <property type="term" value="F:beta-galactosidase activity"/>
    <property type="evidence" value="ECO:0007669"/>
    <property type="project" value="InterPro"/>
</dbReference>
<evidence type="ECO:0000256" key="1">
    <source>
        <dbReference type="ARBA" id="ARBA00022801"/>
    </source>
</evidence>
<dbReference type="PANTHER" id="PTHR36447:SF1">
    <property type="entry name" value="BETA-GALACTOSIDASE GANA"/>
    <property type="match status" value="1"/>
</dbReference>
<dbReference type="SUPFAM" id="SSF51445">
    <property type="entry name" value="(Trans)glycosidases"/>
    <property type="match status" value="1"/>
</dbReference>
<dbReference type="InterPro" id="IPR003476">
    <property type="entry name" value="Glyco_hydro_42"/>
</dbReference>
<dbReference type="STRING" id="583355.Caka_0198"/>
<feature type="signal peptide" evidence="3">
    <location>
        <begin position="1"/>
        <end position="21"/>
    </location>
</feature>
<dbReference type="RefSeq" id="WP_013041951.1">
    <property type="nucleotide sequence ID" value="NC_014008.1"/>
</dbReference>
<sequence length="777" mass="89031">MPLQHLLCLTSALLATSLVQAELNWNQLVQELQHEQTLLKQLIQQADQEGLTTDYAKGSVQVIELFKQAAQHDKANHDRVRDIFSTLWYYDKIDPIYTDLLPELELRDCIQVAQHAQAELNQQLSGQIVYQGSPAPKHGKVELSGDHFTLDGRPYFPSSLVWTPIEDKALDCFGRIAGTYFQFHHLTPEGTATRHLEDQLKRVERQQAHQMAPFVLFTGHRLPDWLQERHPETAHGGRHFVQYDIDSPIIRKTIQQLYKAYIPPLSTANSEIPTLHLLANEPHFATAEKGWANNGLSDHTVRKFHAWLSTKYQRIEQLNQAHRANYEAFDQVLFTLKTPVAERKIDPALRGSAIWYDWMRFNHDRVNDWFRFLKEESQKNDPQKSPVTIKVLGYSLSNSTRDGGMDMEYLTKLQDIMGADLRCMPLGANIYGKLEEGQYPETAWQSHFSYEWSEQSMFLDFSKSLCPEKLFYDSEWHGFGTVSWRHFNLDRDYIRSALWLAFSHGMGMINPWLWGRNEDGSLKAQADHIGELATQPIAVDAYVRTMKELNVFAPQLQAFSRPKRTFMIYYCEESAIQDETYTAGMQALYEAFKLLNWPVGFTTPTEIDTLDTETQVVVLPPTPFVQNHSLQQLEDFAANQGRILLSNDGTSFRKDELGAPRTVDLSFVDRQIQHGTFLELMGRLKESAAELCPTPTVPFQIHNAAGQESFGVIIQQASDPNSGNVLILLNNISQARRIIELSPSPNRTPNFINLITQQPCRERIELQPNQLVLISHL</sequence>
<gene>
    <name evidence="5" type="ordered locus">Caka_0198</name>
</gene>
<name>D5ELQ0_CORAD</name>
<evidence type="ECO:0000256" key="3">
    <source>
        <dbReference type="SAM" id="SignalP"/>
    </source>
</evidence>
<keyword evidence="6" id="KW-1185">Reference proteome</keyword>
<dbReference type="OrthoDB" id="174647at2"/>
<dbReference type="InterPro" id="IPR029062">
    <property type="entry name" value="Class_I_gatase-like"/>
</dbReference>
<dbReference type="eggNOG" id="COG1874">
    <property type="taxonomic scope" value="Bacteria"/>
</dbReference>
<dbReference type="CDD" id="cd03143">
    <property type="entry name" value="A4_beta-galactosidase_middle_domain"/>
    <property type="match status" value="1"/>
</dbReference>
<dbReference type="Proteomes" id="UP000000925">
    <property type="component" value="Chromosome"/>
</dbReference>
<proteinExistence type="predicted"/>
<feature type="chain" id="PRO_5003071568" description="Glycoside hydrolase family 42 N-terminal domain-containing protein" evidence="3">
    <location>
        <begin position="22"/>
        <end position="777"/>
    </location>
</feature>
<evidence type="ECO:0000256" key="2">
    <source>
        <dbReference type="ARBA" id="ARBA00023295"/>
    </source>
</evidence>
<accession>D5ELQ0</accession>
<dbReference type="InterPro" id="IPR013529">
    <property type="entry name" value="Glyco_hydro_42_N"/>
</dbReference>
<dbReference type="EMBL" id="CP001998">
    <property type="protein sequence ID" value="ADE53225.1"/>
    <property type="molecule type" value="Genomic_DNA"/>
</dbReference>
<dbReference type="GO" id="GO:0005975">
    <property type="term" value="P:carbohydrate metabolic process"/>
    <property type="evidence" value="ECO:0007669"/>
    <property type="project" value="InterPro"/>
</dbReference>
<dbReference type="Pfam" id="PF02449">
    <property type="entry name" value="Glyco_hydro_42"/>
    <property type="match status" value="1"/>
</dbReference>
<dbReference type="Gene3D" id="3.40.50.880">
    <property type="match status" value="1"/>
</dbReference>
<organism evidence="5 6">
    <name type="scientific">Coraliomargarita akajimensis (strain DSM 45221 / IAM 15411 / JCM 23193 / KCTC 12865 / 04OKA010-24)</name>
    <dbReference type="NCBI Taxonomy" id="583355"/>
    <lineage>
        <taxon>Bacteria</taxon>
        <taxon>Pseudomonadati</taxon>
        <taxon>Verrucomicrobiota</taxon>
        <taxon>Opitutia</taxon>
        <taxon>Puniceicoccales</taxon>
        <taxon>Coraliomargaritaceae</taxon>
        <taxon>Coraliomargarita</taxon>
    </lineage>
</organism>
<dbReference type="InterPro" id="IPR017853">
    <property type="entry name" value="GH"/>
</dbReference>
<dbReference type="HOGENOM" id="CLU_011857_0_0_0"/>
<evidence type="ECO:0000313" key="5">
    <source>
        <dbReference type="EMBL" id="ADE53225.1"/>
    </source>
</evidence>
<keyword evidence="3" id="KW-0732">Signal</keyword>
<keyword evidence="1" id="KW-0378">Hydrolase</keyword>
<keyword evidence="2" id="KW-0326">Glycosidase</keyword>
<dbReference type="KEGG" id="caa:Caka_0198"/>